<gene>
    <name evidence="2" type="ordered locus">Caul_4294</name>
</gene>
<dbReference type="HOGENOM" id="CLU_048241_0_0_5"/>
<dbReference type="PANTHER" id="PTHR33986">
    <property type="entry name" value="OS02G0535700 PROTEIN"/>
    <property type="match status" value="1"/>
</dbReference>
<dbReference type="eggNOG" id="COG3660">
    <property type="taxonomic scope" value="Bacteria"/>
</dbReference>
<name>B0SZ85_CAUSK</name>
<dbReference type="PANTHER" id="PTHR33986:SF15">
    <property type="entry name" value="MITOCHONDRIAL FISSION PROTEIN ELM1"/>
    <property type="match status" value="1"/>
</dbReference>
<dbReference type="Pfam" id="PF06258">
    <property type="entry name" value="Mito_fiss_Elm1"/>
    <property type="match status" value="1"/>
</dbReference>
<sequence length="456" mass="49205">MAGITDVVEKKTSEAAKPKVRAARKAPAKASARTAPKVAVASKDAKPVEAVTAPSAEAKIAPKPRTAARPKSRPGAVETPPAPTGDARPSATVPETKPKPAPRREVAQKSEPAAAPVPETPAREPIVIWAISDGRAGIEAQAVGLAEAVARQVPAQIVIKRVGWSGRTGRLPWWANWLPRRWLTPDSGIEPPWPDLWIAAGRATLPLSIRAKRWSSGKTYVVQIQDPRVPATMFDLVIPPKHDRLSGDNILPITGSPHRVTSQRLETEYEKFKDQIDALPRPRVAVLLGGKSRAFDLSALRAAEMAHQIQLPLEQEGGSLLMTFSRRTPDQAKALLTARLRHLPGIIWDGEGPNPYFAFLAAADYILVTEDSTNMATEAASTGKPVFILKMDGQSLKFRLFHQELESMGAARPYGGAFHGWTYEPVDETGRAAAEVVARMDGRGARSGVPPQLPLA</sequence>
<feature type="region of interest" description="Disordered" evidence="1">
    <location>
        <begin position="1"/>
        <end position="119"/>
    </location>
</feature>
<feature type="compositionally biased region" description="Basic and acidic residues" evidence="1">
    <location>
        <begin position="7"/>
        <end position="17"/>
    </location>
</feature>
<reference evidence="2" key="1">
    <citation type="submission" date="2008-01" db="EMBL/GenBank/DDBJ databases">
        <title>Complete sequence of chromosome of Caulobacter sp. K31.</title>
        <authorList>
            <consortium name="US DOE Joint Genome Institute"/>
            <person name="Copeland A."/>
            <person name="Lucas S."/>
            <person name="Lapidus A."/>
            <person name="Barry K."/>
            <person name="Glavina del Rio T."/>
            <person name="Dalin E."/>
            <person name="Tice H."/>
            <person name="Pitluck S."/>
            <person name="Bruce D."/>
            <person name="Goodwin L."/>
            <person name="Thompson L.S."/>
            <person name="Brettin T."/>
            <person name="Detter J.C."/>
            <person name="Han C."/>
            <person name="Schmutz J."/>
            <person name="Larimer F."/>
            <person name="Land M."/>
            <person name="Hauser L."/>
            <person name="Kyrpides N."/>
            <person name="Kim E."/>
            <person name="Stephens C."/>
            <person name="Richardson P."/>
        </authorList>
    </citation>
    <scope>NUCLEOTIDE SEQUENCE [LARGE SCALE GENOMIC DNA]</scope>
    <source>
        <strain evidence="2">K31</strain>
    </source>
</reference>
<dbReference type="InterPro" id="IPR009367">
    <property type="entry name" value="Elm1-like"/>
</dbReference>
<organism evidence="2">
    <name type="scientific">Caulobacter sp. (strain K31)</name>
    <dbReference type="NCBI Taxonomy" id="366602"/>
    <lineage>
        <taxon>Bacteria</taxon>
        <taxon>Pseudomonadati</taxon>
        <taxon>Pseudomonadota</taxon>
        <taxon>Alphaproteobacteria</taxon>
        <taxon>Caulobacterales</taxon>
        <taxon>Caulobacteraceae</taxon>
        <taxon>Caulobacter</taxon>
    </lineage>
</organism>
<accession>B0SZ85</accession>
<evidence type="ECO:0000256" key="1">
    <source>
        <dbReference type="SAM" id="MobiDB-lite"/>
    </source>
</evidence>
<dbReference type="EMBL" id="CP000927">
    <property type="protein sequence ID" value="ABZ73414.1"/>
    <property type="molecule type" value="Genomic_DNA"/>
</dbReference>
<dbReference type="STRING" id="366602.Caul_4294"/>
<protein>
    <recommendedName>
        <fullName evidence="3">Nucleoside-diphosphate-sugar epimerase-like protein</fullName>
    </recommendedName>
</protein>
<evidence type="ECO:0008006" key="3">
    <source>
        <dbReference type="Google" id="ProtNLM"/>
    </source>
</evidence>
<dbReference type="AlphaFoldDB" id="B0SZ85"/>
<feature type="compositionally biased region" description="Basic and acidic residues" evidence="1">
    <location>
        <begin position="96"/>
        <end position="108"/>
    </location>
</feature>
<proteinExistence type="predicted"/>
<feature type="compositionally biased region" description="Basic residues" evidence="1">
    <location>
        <begin position="18"/>
        <end position="27"/>
    </location>
</feature>
<feature type="compositionally biased region" description="Low complexity" evidence="1">
    <location>
        <begin position="28"/>
        <end position="37"/>
    </location>
</feature>
<evidence type="ECO:0000313" key="2">
    <source>
        <dbReference type="EMBL" id="ABZ73414.1"/>
    </source>
</evidence>
<dbReference type="KEGG" id="cak:Caul_4294"/>